<dbReference type="InterPro" id="IPR036388">
    <property type="entry name" value="WH-like_DNA-bd_sf"/>
</dbReference>
<dbReference type="CDD" id="cd06171">
    <property type="entry name" value="Sigma70_r4"/>
    <property type="match status" value="1"/>
</dbReference>
<dbReference type="Gene3D" id="1.10.1740.10">
    <property type="match status" value="1"/>
</dbReference>
<accession>A0A919K0T7</accession>
<dbReference type="GO" id="GO:0006352">
    <property type="term" value="P:DNA-templated transcription initiation"/>
    <property type="evidence" value="ECO:0007669"/>
    <property type="project" value="InterPro"/>
</dbReference>
<sequence>MITAEEEFAEFAHAHAERLRTTAFMLCHDWHLAQDLTQTALTRLFLCWRRARQADNLVAYAQKILLRAYLDHRRRRSSTETTPGDLLEPVCRDSPDLRLTMLGALGRLPARDRAIVILRYFEDYSVEQVADVLELPESVVKSQTRRSLAKLRQVLAEEQLALFAA</sequence>
<evidence type="ECO:0000256" key="5">
    <source>
        <dbReference type="ARBA" id="ARBA00023163"/>
    </source>
</evidence>
<dbReference type="Proteomes" id="UP000636960">
    <property type="component" value="Unassembled WGS sequence"/>
</dbReference>
<dbReference type="InterPro" id="IPR014284">
    <property type="entry name" value="RNA_pol_sigma-70_dom"/>
</dbReference>
<dbReference type="EMBL" id="BOMV01000065">
    <property type="protein sequence ID" value="GIE98806.1"/>
    <property type="molecule type" value="Genomic_DNA"/>
</dbReference>
<protein>
    <submittedName>
        <fullName evidence="8">RNA polymerase sigma24 factor</fullName>
    </submittedName>
</protein>
<evidence type="ECO:0000256" key="1">
    <source>
        <dbReference type="ARBA" id="ARBA00010641"/>
    </source>
</evidence>
<reference evidence="8" key="1">
    <citation type="submission" date="2021-01" db="EMBL/GenBank/DDBJ databases">
        <title>Whole genome shotgun sequence of Actinoplanes rishiriensis NBRC 108556.</title>
        <authorList>
            <person name="Komaki H."/>
            <person name="Tamura T."/>
        </authorList>
    </citation>
    <scope>NUCLEOTIDE SEQUENCE</scope>
    <source>
        <strain evidence="8">NBRC 108556</strain>
    </source>
</reference>
<dbReference type="SUPFAM" id="SSF88659">
    <property type="entry name" value="Sigma3 and sigma4 domains of RNA polymerase sigma factors"/>
    <property type="match status" value="1"/>
</dbReference>
<dbReference type="Gene3D" id="1.10.10.10">
    <property type="entry name" value="Winged helix-like DNA-binding domain superfamily/Winged helix DNA-binding domain"/>
    <property type="match status" value="1"/>
</dbReference>
<dbReference type="InterPro" id="IPR013324">
    <property type="entry name" value="RNA_pol_sigma_r3/r4-like"/>
</dbReference>
<dbReference type="InterPro" id="IPR007627">
    <property type="entry name" value="RNA_pol_sigma70_r2"/>
</dbReference>
<evidence type="ECO:0000256" key="2">
    <source>
        <dbReference type="ARBA" id="ARBA00023015"/>
    </source>
</evidence>
<dbReference type="SUPFAM" id="SSF88946">
    <property type="entry name" value="Sigma2 domain of RNA polymerase sigma factors"/>
    <property type="match status" value="1"/>
</dbReference>
<dbReference type="InterPro" id="IPR039425">
    <property type="entry name" value="RNA_pol_sigma-70-like"/>
</dbReference>
<evidence type="ECO:0000259" key="6">
    <source>
        <dbReference type="Pfam" id="PF04542"/>
    </source>
</evidence>
<keyword evidence="4" id="KW-0238">DNA-binding</keyword>
<evidence type="ECO:0000256" key="4">
    <source>
        <dbReference type="ARBA" id="ARBA00023125"/>
    </source>
</evidence>
<evidence type="ECO:0000313" key="8">
    <source>
        <dbReference type="EMBL" id="GIE98806.1"/>
    </source>
</evidence>
<dbReference type="GO" id="GO:0003677">
    <property type="term" value="F:DNA binding"/>
    <property type="evidence" value="ECO:0007669"/>
    <property type="project" value="UniProtKB-KW"/>
</dbReference>
<dbReference type="PANTHER" id="PTHR43133:SF50">
    <property type="entry name" value="ECF RNA POLYMERASE SIGMA FACTOR SIGM"/>
    <property type="match status" value="1"/>
</dbReference>
<dbReference type="Pfam" id="PF04542">
    <property type="entry name" value="Sigma70_r2"/>
    <property type="match status" value="1"/>
</dbReference>
<dbReference type="GO" id="GO:0016987">
    <property type="term" value="F:sigma factor activity"/>
    <property type="evidence" value="ECO:0007669"/>
    <property type="project" value="UniProtKB-KW"/>
</dbReference>
<keyword evidence="5" id="KW-0804">Transcription</keyword>
<keyword evidence="3" id="KW-0731">Sigma factor</keyword>
<dbReference type="InterPro" id="IPR013325">
    <property type="entry name" value="RNA_pol_sigma_r2"/>
</dbReference>
<proteinExistence type="inferred from homology"/>
<dbReference type="PANTHER" id="PTHR43133">
    <property type="entry name" value="RNA POLYMERASE ECF-TYPE SIGMA FACTO"/>
    <property type="match status" value="1"/>
</dbReference>
<keyword evidence="9" id="KW-1185">Reference proteome</keyword>
<feature type="domain" description="RNA polymerase sigma-70 region 4" evidence="7">
    <location>
        <begin position="104"/>
        <end position="153"/>
    </location>
</feature>
<keyword evidence="2" id="KW-0805">Transcription regulation</keyword>
<evidence type="ECO:0000256" key="3">
    <source>
        <dbReference type="ARBA" id="ARBA00023082"/>
    </source>
</evidence>
<gene>
    <name evidence="8" type="ORF">Ari01nite_62710</name>
</gene>
<dbReference type="InterPro" id="IPR007630">
    <property type="entry name" value="RNA_pol_sigma70_r4"/>
</dbReference>
<dbReference type="Pfam" id="PF04545">
    <property type="entry name" value="Sigma70_r4"/>
    <property type="match status" value="1"/>
</dbReference>
<dbReference type="RefSeq" id="WP_203785810.1">
    <property type="nucleotide sequence ID" value="NZ_BOMV01000065.1"/>
</dbReference>
<feature type="domain" description="RNA polymerase sigma-70 region 2" evidence="6">
    <location>
        <begin position="13"/>
        <end position="78"/>
    </location>
</feature>
<name>A0A919K0T7_9ACTN</name>
<dbReference type="AlphaFoldDB" id="A0A919K0T7"/>
<comment type="caution">
    <text evidence="8">The sequence shown here is derived from an EMBL/GenBank/DDBJ whole genome shotgun (WGS) entry which is preliminary data.</text>
</comment>
<dbReference type="NCBIfam" id="TIGR02937">
    <property type="entry name" value="sigma70-ECF"/>
    <property type="match status" value="1"/>
</dbReference>
<evidence type="ECO:0000259" key="7">
    <source>
        <dbReference type="Pfam" id="PF04545"/>
    </source>
</evidence>
<evidence type="ECO:0000313" key="9">
    <source>
        <dbReference type="Proteomes" id="UP000636960"/>
    </source>
</evidence>
<comment type="similarity">
    <text evidence="1">Belongs to the sigma-70 factor family. ECF subfamily.</text>
</comment>
<organism evidence="8 9">
    <name type="scientific">Paractinoplanes rishiriensis</name>
    <dbReference type="NCBI Taxonomy" id="1050105"/>
    <lineage>
        <taxon>Bacteria</taxon>
        <taxon>Bacillati</taxon>
        <taxon>Actinomycetota</taxon>
        <taxon>Actinomycetes</taxon>
        <taxon>Micromonosporales</taxon>
        <taxon>Micromonosporaceae</taxon>
        <taxon>Paractinoplanes</taxon>
    </lineage>
</organism>